<proteinExistence type="predicted"/>
<dbReference type="EMBL" id="LAZR01004277">
    <property type="protein sequence ID" value="KKN10101.1"/>
    <property type="molecule type" value="Genomic_DNA"/>
</dbReference>
<comment type="caution">
    <text evidence="1">The sequence shown here is derived from an EMBL/GenBank/DDBJ whole genome shotgun (WGS) entry which is preliminary data.</text>
</comment>
<name>A0A0F9QA88_9ZZZZ</name>
<organism evidence="1">
    <name type="scientific">marine sediment metagenome</name>
    <dbReference type="NCBI Taxonomy" id="412755"/>
    <lineage>
        <taxon>unclassified sequences</taxon>
        <taxon>metagenomes</taxon>
        <taxon>ecological metagenomes</taxon>
    </lineage>
</organism>
<dbReference type="AlphaFoldDB" id="A0A0F9QA88"/>
<gene>
    <name evidence="1" type="ORF">LCGC14_1040020</name>
</gene>
<protein>
    <submittedName>
        <fullName evidence="1">Uncharacterized protein</fullName>
    </submittedName>
</protein>
<evidence type="ECO:0000313" key="1">
    <source>
        <dbReference type="EMBL" id="KKN10101.1"/>
    </source>
</evidence>
<sequence length="182" mass="22005">MKEKQYIEYGNKPKNFDHLQKPFKLNYKNIADTQIQLIFKEYKRETGRSPNYGMKFRENFIEWVKDYEIRNRDFKILPKLKKVNTNKEILSFIIDKIQNTYYSNIAISNLLKQFGLFIHPKTIGNISSELVFKNNIEAHKERMSHIYAYHPKSFLLLPHILPYEQLNHEYLYNRVLEILSIQ</sequence>
<accession>A0A0F9QA88</accession>
<reference evidence="1" key="1">
    <citation type="journal article" date="2015" name="Nature">
        <title>Complex archaea that bridge the gap between prokaryotes and eukaryotes.</title>
        <authorList>
            <person name="Spang A."/>
            <person name="Saw J.H."/>
            <person name="Jorgensen S.L."/>
            <person name="Zaremba-Niedzwiedzka K."/>
            <person name="Martijn J."/>
            <person name="Lind A.E."/>
            <person name="van Eijk R."/>
            <person name="Schleper C."/>
            <person name="Guy L."/>
            <person name="Ettema T.J."/>
        </authorList>
    </citation>
    <scope>NUCLEOTIDE SEQUENCE</scope>
</reference>